<protein>
    <recommendedName>
        <fullName evidence="1">DUF6922 domain-containing protein</fullName>
    </recommendedName>
</protein>
<proteinExistence type="predicted"/>
<dbReference type="AlphaFoldDB" id="A0A2H9N1H9"/>
<evidence type="ECO:0000313" key="3">
    <source>
        <dbReference type="Proteomes" id="UP000236840"/>
    </source>
</evidence>
<dbReference type="EMBL" id="PFHJ01000015">
    <property type="protein sequence ID" value="PIW91481.1"/>
    <property type="molecule type" value="Genomic_DNA"/>
</dbReference>
<evidence type="ECO:0000313" key="2">
    <source>
        <dbReference type="EMBL" id="PIW91481.1"/>
    </source>
</evidence>
<comment type="caution">
    <text evidence="2">The sequence shown here is derived from an EMBL/GenBank/DDBJ whole genome shotgun (WGS) entry which is preliminary data.</text>
</comment>
<gene>
    <name evidence="2" type="ORF">COZ90_00585</name>
</gene>
<accession>A0A2H9N1H9</accession>
<dbReference type="Proteomes" id="UP000236840">
    <property type="component" value="Unassembled WGS sequence"/>
</dbReference>
<reference evidence="3" key="1">
    <citation type="submission" date="2017-09" db="EMBL/GenBank/DDBJ databases">
        <title>Depth-based differentiation of microbial function through sediment-hosted aquifers and enrichment of novel symbionts in the deep terrestrial subsurface.</title>
        <authorList>
            <person name="Probst A.J."/>
            <person name="Ladd B."/>
            <person name="Jarett J.K."/>
            <person name="Geller-Mcgrath D.E."/>
            <person name="Sieber C.M.K."/>
            <person name="Emerson J.B."/>
            <person name="Anantharaman K."/>
            <person name="Thomas B.C."/>
            <person name="Malmstrom R."/>
            <person name="Stieglmeier M."/>
            <person name="Klingl A."/>
            <person name="Woyke T."/>
            <person name="Ryan C.M."/>
            <person name="Banfield J.F."/>
        </authorList>
    </citation>
    <scope>NUCLEOTIDE SEQUENCE [LARGE SCALE GENOMIC DNA]</scope>
</reference>
<organism evidence="2 3">
    <name type="scientific">Candidatus Nealsonbacteria bacterium CG_4_8_14_3_um_filter_37_36</name>
    <dbReference type="NCBI Taxonomy" id="1974688"/>
    <lineage>
        <taxon>Bacteria</taxon>
        <taxon>Candidatus Nealsoniibacteriota</taxon>
    </lineage>
</organism>
<feature type="domain" description="DUF6922" evidence="1">
    <location>
        <begin position="14"/>
        <end position="62"/>
    </location>
</feature>
<sequence length="97" mass="12044">MKNKKYKILQKLQSVLWSYNTKDLDLEEDKEYIITQVLNYGTWEDLRLLYKLYPEKEIKEVVKNPRRGLWFKNVLNFWATIFNIRLKKEVWEKAIFR</sequence>
<name>A0A2H9N1H9_9BACT</name>
<dbReference type="Pfam" id="PF21956">
    <property type="entry name" value="DUF6922"/>
    <property type="match status" value="1"/>
</dbReference>
<dbReference type="InterPro" id="IPR053830">
    <property type="entry name" value="DUF6922"/>
</dbReference>
<evidence type="ECO:0000259" key="1">
    <source>
        <dbReference type="Pfam" id="PF21956"/>
    </source>
</evidence>